<dbReference type="PANTHER" id="PTHR40078">
    <property type="entry name" value="INTEGRAL MEMBRANE PROTEIN-RELATED"/>
    <property type="match status" value="1"/>
</dbReference>
<dbReference type="Proteomes" id="UP000823927">
    <property type="component" value="Unassembled WGS sequence"/>
</dbReference>
<keyword evidence="1" id="KW-0472">Membrane</keyword>
<feature type="transmembrane region" description="Helical" evidence="1">
    <location>
        <begin position="125"/>
        <end position="143"/>
    </location>
</feature>
<feature type="transmembrane region" description="Helical" evidence="1">
    <location>
        <begin position="98"/>
        <end position="119"/>
    </location>
</feature>
<name>A0A9D1F261_9FIRM</name>
<reference evidence="2" key="1">
    <citation type="submission" date="2020-10" db="EMBL/GenBank/DDBJ databases">
        <authorList>
            <person name="Gilroy R."/>
        </authorList>
    </citation>
    <scope>NUCLEOTIDE SEQUENCE</scope>
    <source>
        <strain evidence="2">CHK178-757</strain>
    </source>
</reference>
<dbReference type="PANTHER" id="PTHR40078:SF1">
    <property type="entry name" value="INTEGRAL MEMBRANE PROTEIN"/>
    <property type="match status" value="1"/>
</dbReference>
<dbReference type="InterPro" id="IPR038750">
    <property type="entry name" value="YczE/YyaS-like"/>
</dbReference>
<keyword evidence="1" id="KW-0812">Transmembrane</keyword>
<dbReference type="Pfam" id="PF19700">
    <property type="entry name" value="DUF6198"/>
    <property type="match status" value="1"/>
</dbReference>
<accession>A0A9D1F261</accession>
<proteinExistence type="predicted"/>
<reference evidence="2" key="2">
    <citation type="journal article" date="2021" name="PeerJ">
        <title>Extensive microbial diversity within the chicken gut microbiome revealed by metagenomics and culture.</title>
        <authorList>
            <person name="Gilroy R."/>
            <person name="Ravi A."/>
            <person name="Getino M."/>
            <person name="Pursley I."/>
            <person name="Horton D.L."/>
            <person name="Alikhan N.F."/>
            <person name="Baker D."/>
            <person name="Gharbi K."/>
            <person name="Hall N."/>
            <person name="Watson M."/>
            <person name="Adriaenssens E.M."/>
            <person name="Foster-Nyarko E."/>
            <person name="Jarju S."/>
            <person name="Secka A."/>
            <person name="Antonio M."/>
            <person name="Oren A."/>
            <person name="Chaudhuri R.R."/>
            <person name="La Ragione R."/>
            <person name="Hildebrand F."/>
            <person name="Pallen M.J."/>
        </authorList>
    </citation>
    <scope>NUCLEOTIDE SEQUENCE</scope>
    <source>
        <strain evidence="2">CHK178-757</strain>
    </source>
</reference>
<evidence type="ECO:0000313" key="2">
    <source>
        <dbReference type="EMBL" id="HIS46250.1"/>
    </source>
</evidence>
<gene>
    <name evidence="2" type="ORF">IAB46_01595</name>
</gene>
<protein>
    <submittedName>
        <fullName evidence="2">Uncharacterized protein</fullName>
    </submittedName>
</protein>
<sequence length="174" mass="19259">MLFHFANILLQMLLKGKPDTKIILQVIVAVVFGWVIDVLQGWVVIDENSWVMRIAALIFSVFFTALGMLCMVSMNLIQNPPDGFVKLVSQRLDKDFGWVKILYDGTCVIIAGIIGLIFVGKLEGIGIATIVSALGVGRTVTWLRRSIKRLAKGYIPVLSRAARVSVKLVSQWEG</sequence>
<organism evidence="2 3">
    <name type="scientific">Candidatus Scybalocola faecigallinarum</name>
    <dbReference type="NCBI Taxonomy" id="2840941"/>
    <lineage>
        <taxon>Bacteria</taxon>
        <taxon>Bacillati</taxon>
        <taxon>Bacillota</taxon>
        <taxon>Clostridia</taxon>
        <taxon>Lachnospirales</taxon>
        <taxon>Lachnospiraceae</taxon>
        <taxon>Lachnospiraceae incertae sedis</taxon>
        <taxon>Candidatus Scybalocola (ex Gilroy et al. 2021)</taxon>
    </lineage>
</organism>
<feature type="transmembrane region" description="Helical" evidence="1">
    <location>
        <begin position="51"/>
        <end position="77"/>
    </location>
</feature>
<feature type="transmembrane region" description="Helical" evidence="1">
    <location>
        <begin position="22"/>
        <end position="45"/>
    </location>
</feature>
<evidence type="ECO:0000313" key="3">
    <source>
        <dbReference type="Proteomes" id="UP000823927"/>
    </source>
</evidence>
<dbReference type="AlphaFoldDB" id="A0A9D1F261"/>
<keyword evidence="1" id="KW-1133">Transmembrane helix</keyword>
<comment type="caution">
    <text evidence="2">The sequence shown here is derived from an EMBL/GenBank/DDBJ whole genome shotgun (WGS) entry which is preliminary data.</text>
</comment>
<dbReference type="EMBL" id="DVIT01000006">
    <property type="protein sequence ID" value="HIS46250.1"/>
    <property type="molecule type" value="Genomic_DNA"/>
</dbReference>
<evidence type="ECO:0000256" key="1">
    <source>
        <dbReference type="SAM" id="Phobius"/>
    </source>
</evidence>